<dbReference type="EMBL" id="LGRX02006811">
    <property type="protein sequence ID" value="KAK3276036.1"/>
    <property type="molecule type" value="Genomic_DNA"/>
</dbReference>
<evidence type="ECO:0000313" key="1">
    <source>
        <dbReference type="EMBL" id="KAK3276036.1"/>
    </source>
</evidence>
<proteinExistence type="predicted"/>
<reference evidence="1 2" key="1">
    <citation type="journal article" date="2015" name="Genome Biol. Evol.">
        <title>Comparative Genomics of a Bacterivorous Green Alga Reveals Evolutionary Causalities and Consequences of Phago-Mixotrophic Mode of Nutrition.</title>
        <authorList>
            <person name="Burns J.A."/>
            <person name="Paasch A."/>
            <person name="Narechania A."/>
            <person name="Kim E."/>
        </authorList>
    </citation>
    <scope>NUCLEOTIDE SEQUENCE [LARGE SCALE GENOMIC DNA]</scope>
    <source>
        <strain evidence="1 2">PLY_AMNH</strain>
    </source>
</reference>
<evidence type="ECO:0000313" key="2">
    <source>
        <dbReference type="Proteomes" id="UP001190700"/>
    </source>
</evidence>
<accession>A0AAE0GEM6</accession>
<dbReference type="AlphaFoldDB" id="A0AAE0GEM6"/>
<keyword evidence="2" id="KW-1185">Reference proteome</keyword>
<organism evidence="1 2">
    <name type="scientific">Cymbomonas tetramitiformis</name>
    <dbReference type="NCBI Taxonomy" id="36881"/>
    <lineage>
        <taxon>Eukaryota</taxon>
        <taxon>Viridiplantae</taxon>
        <taxon>Chlorophyta</taxon>
        <taxon>Pyramimonadophyceae</taxon>
        <taxon>Pyramimonadales</taxon>
        <taxon>Pyramimonadaceae</taxon>
        <taxon>Cymbomonas</taxon>
    </lineage>
</organism>
<sequence length="180" mass="19522">MDKYPLLAAHWATAFRSWLPIGRQPSAPGFQWGDSLRIARMGGNRAAMVRVGDRRNEAGGAVRAGGASWAVSRLLREASRSRQRIPALKLAALTGVCQPVHLAGRLARLTLRELGDTRRRSEGTELACGRVRQPPGHFGTLLWAQHPSVDSYVLVQWAHSFEGCASMGEVTAVASSAEVQ</sequence>
<dbReference type="Proteomes" id="UP001190700">
    <property type="component" value="Unassembled WGS sequence"/>
</dbReference>
<gene>
    <name evidence="1" type="ORF">CYMTET_15865</name>
</gene>
<comment type="caution">
    <text evidence="1">The sequence shown here is derived from an EMBL/GenBank/DDBJ whole genome shotgun (WGS) entry which is preliminary data.</text>
</comment>
<name>A0AAE0GEM6_9CHLO</name>
<protein>
    <submittedName>
        <fullName evidence="1">Uncharacterized protein</fullName>
    </submittedName>
</protein>